<comment type="catalytic activity">
    <reaction evidence="8 9">
        <text>(8S)-8-amino-7-oxononanoate + S-adenosyl-L-methionine = S-adenosyl-4-methylsulfanyl-2-oxobutanoate + (7R,8S)-7,8-diammoniononanoate</text>
        <dbReference type="Rhea" id="RHEA:16861"/>
        <dbReference type="ChEBI" id="CHEBI:16490"/>
        <dbReference type="ChEBI" id="CHEBI:59789"/>
        <dbReference type="ChEBI" id="CHEBI:149468"/>
        <dbReference type="ChEBI" id="CHEBI:149469"/>
        <dbReference type="EC" id="2.6.1.62"/>
    </reaction>
</comment>
<evidence type="ECO:0000256" key="8">
    <source>
        <dbReference type="ARBA" id="ARBA00048449"/>
    </source>
</evidence>
<dbReference type="NCBIfam" id="NF005940">
    <property type="entry name" value="PRK07986.1"/>
    <property type="match status" value="1"/>
</dbReference>
<keyword evidence="5 9" id="KW-0949">S-adenosyl-L-methionine</keyword>
<protein>
    <recommendedName>
        <fullName evidence="9">Adenosylmethionine-8-amino-7-oxononanoate aminotransferase</fullName>
        <ecNumber evidence="9">2.6.1.62</ecNumber>
    </recommendedName>
    <alternativeName>
        <fullName evidence="9">7,8-diamino-pelargonic acid aminotransferase</fullName>
        <shortName evidence="9">DAPA AT</shortName>
        <shortName evidence="9">DAPA aminotransferase</shortName>
    </alternativeName>
    <alternativeName>
        <fullName evidence="9">7,8-diaminononanoate synthase</fullName>
        <shortName evidence="9">DANS</shortName>
    </alternativeName>
    <alternativeName>
        <fullName evidence="9">Diaminopelargonic acid synthase</fullName>
    </alternativeName>
</protein>
<dbReference type="InterPro" id="IPR005814">
    <property type="entry name" value="Aminotrans_3"/>
</dbReference>
<reference evidence="11" key="1">
    <citation type="submission" date="2020-01" db="EMBL/GenBank/DDBJ databases">
        <title>Caldichromatium gen. nov., sp. nov., a thermophilic purple sulfur bacterium member of the family Chromatiaceae isolated from Nakabusa hot spring, Japan.</title>
        <authorList>
            <person name="Saini M.K."/>
            <person name="Hanada S."/>
            <person name="Tank M."/>
        </authorList>
    </citation>
    <scope>NUCLEOTIDE SEQUENCE [LARGE SCALE GENOMIC DNA]</scope>
    <source>
        <strain evidence="11">No.7</strain>
    </source>
</reference>
<dbReference type="PANTHER" id="PTHR42684">
    <property type="entry name" value="ADENOSYLMETHIONINE-8-AMINO-7-OXONONANOATE AMINOTRANSFERASE"/>
    <property type="match status" value="1"/>
</dbReference>
<feature type="modified residue" description="N6-(pyridoxal phosphate)lysine" evidence="9">
    <location>
        <position position="276"/>
    </location>
</feature>
<feature type="binding site" evidence="9">
    <location>
        <position position="309"/>
    </location>
    <ligand>
        <name>substrate</name>
    </ligand>
</feature>
<dbReference type="Pfam" id="PF00202">
    <property type="entry name" value="Aminotran_3"/>
    <property type="match status" value="1"/>
</dbReference>
<dbReference type="UniPathway" id="UPA00078">
    <property type="reaction ID" value="UER00160"/>
</dbReference>
<dbReference type="GO" id="GO:0005737">
    <property type="term" value="C:cytoplasm"/>
    <property type="evidence" value="ECO:0007669"/>
    <property type="project" value="UniProtKB-SubCell"/>
</dbReference>
<accession>A0A6G7VAX8</accession>
<comment type="subcellular location">
    <subcellularLocation>
        <location evidence="9">Cytoplasm</location>
    </subcellularLocation>
</comment>
<feature type="binding site" evidence="9">
    <location>
        <position position="53"/>
    </location>
    <ligand>
        <name>substrate</name>
    </ligand>
</feature>
<dbReference type="Gene3D" id="3.90.1150.10">
    <property type="entry name" value="Aspartate Aminotransferase, domain 1"/>
    <property type="match status" value="1"/>
</dbReference>
<feature type="binding site" evidence="9">
    <location>
        <position position="247"/>
    </location>
    <ligand>
        <name>pyridoxal 5'-phosphate</name>
        <dbReference type="ChEBI" id="CHEBI:597326"/>
    </ligand>
</feature>
<evidence type="ECO:0000256" key="7">
    <source>
        <dbReference type="ARBA" id="ARBA00022898"/>
    </source>
</evidence>
<dbReference type="PANTHER" id="PTHR42684:SF17">
    <property type="entry name" value="ADENOSYLMETHIONINE-8-AMINO-7-OXONONANOATE AMINOTRANSFERASE"/>
    <property type="match status" value="1"/>
</dbReference>
<dbReference type="Gene3D" id="3.40.640.10">
    <property type="entry name" value="Type I PLP-dependent aspartate aminotransferase-like (Major domain)"/>
    <property type="match status" value="1"/>
</dbReference>
<dbReference type="KEGG" id="cjap:GWK36_02225"/>
<feature type="binding site" evidence="9">
    <location>
        <begin position="113"/>
        <end position="114"/>
    </location>
    <ligand>
        <name>pyridoxal 5'-phosphate</name>
        <dbReference type="ChEBI" id="CHEBI:597326"/>
    </ligand>
</feature>
<comment type="similarity">
    <text evidence="9">Belongs to the class-III pyridoxal-phosphate-dependent aminotransferase family. BioA subfamily.</text>
</comment>
<keyword evidence="7 9" id="KW-0663">Pyridoxal phosphate</keyword>
<dbReference type="GO" id="GO:0030170">
    <property type="term" value="F:pyridoxal phosphate binding"/>
    <property type="evidence" value="ECO:0007669"/>
    <property type="project" value="UniProtKB-UniRule"/>
</dbReference>
<name>A0A6G7VAX8_9GAMM</name>
<keyword evidence="11" id="KW-1185">Reference proteome</keyword>
<dbReference type="InterPro" id="IPR015422">
    <property type="entry name" value="PyrdxlP-dep_Trfase_small"/>
</dbReference>
<dbReference type="InterPro" id="IPR049704">
    <property type="entry name" value="Aminotrans_3_PPA_site"/>
</dbReference>
<evidence type="ECO:0000256" key="9">
    <source>
        <dbReference type="HAMAP-Rule" id="MF_00834"/>
    </source>
</evidence>
<sequence>MDLETLLALDRAHLWHPYASPSDPGPIYPVRAARGCRIELMDGRSLIDGMASWWCVIHGYNHPRLNQALCDQAARMAHVMFGGLTHEPAVRLAKTLVDLTPEPLEHVFFCDSGSVAVEVAIKMAIQFWIARGQPERHRLLSLRSGYHGDTWHAMSVCDPVTGMHHLFARALPKQLFAPAPSCRFGEPCPESELAPFAELIERHRHELAAVILEPIVQGAGGMRFYSAEYIKGVRALCDRFDVLLIADEIATGFGRTGSLFACAHAGIHPDIMAVGKALTGGYLSLAATLATARVAETIAGGTPGVFMHGPTFMANPLACAVANASIELLLEDDWQGALRRIEQGLELGLAPCRGRPGVSDVRVLGAIGVVELERPVPMRAVVPNFVELGVWVRPFARLIYLMPPYVIGETELARLCAAVVQVVAELPGLWAQEGRV</sequence>
<dbReference type="GO" id="GO:0009102">
    <property type="term" value="P:biotin biosynthetic process"/>
    <property type="evidence" value="ECO:0007669"/>
    <property type="project" value="UniProtKB-UniRule"/>
</dbReference>
<feature type="binding site" evidence="9">
    <location>
        <position position="276"/>
    </location>
    <ligand>
        <name>substrate</name>
    </ligand>
</feature>
<keyword evidence="4 9" id="KW-0808">Transferase</keyword>
<evidence type="ECO:0000256" key="4">
    <source>
        <dbReference type="ARBA" id="ARBA00022679"/>
    </source>
</evidence>
<dbReference type="InterPro" id="IPR015424">
    <property type="entry name" value="PyrdxlP-dep_Trfase"/>
</dbReference>
<dbReference type="EC" id="2.6.1.62" evidence="9"/>
<dbReference type="NCBIfam" id="TIGR00508">
    <property type="entry name" value="bioA"/>
    <property type="match status" value="1"/>
</dbReference>
<dbReference type="HAMAP" id="MF_00834">
    <property type="entry name" value="BioA"/>
    <property type="match status" value="1"/>
</dbReference>
<dbReference type="CDD" id="cd00610">
    <property type="entry name" value="OAT_like"/>
    <property type="match status" value="1"/>
</dbReference>
<keyword evidence="3 9" id="KW-0032">Aminotransferase</keyword>
<dbReference type="InterPro" id="IPR015421">
    <property type="entry name" value="PyrdxlP-dep_Trfase_major"/>
</dbReference>
<gene>
    <name evidence="9 10" type="primary">bioA</name>
    <name evidence="10" type="ORF">GWK36_02225</name>
</gene>
<dbReference type="RefSeq" id="WP_166269704.1">
    <property type="nucleotide sequence ID" value="NZ_CP048029.1"/>
</dbReference>
<comment type="function">
    <text evidence="9">Catalyzes the transfer of the alpha-amino group from S-adenosyl-L-methionine (SAM) to 7-keto-8-aminopelargonic acid (KAPA) to form 7,8-diaminopelargonic acid (DAPA). It is the only aminotransferase known to utilize SAM as an amino donor.</text>
</comment>
<dbReference type="EMBL" id="CP048029">
    <property type="protein sequence ID" value="QIK37008.1"/>
    <property type="molecule type" value="Genomic_DNA"/>
</dbReference>
<dbReference type="PROSITE" id="PS00600">
    <property type="entry name" value="AA_TRANSFER_CLASS_3"/>
    <property type="match status" value="1"/>
</dbReference>
<dbReference type="NCBIfam" id="NF004624">
    <property type="entry name" value="PRK05964.1"/>
    <property type="match status" value="1"/>
</dbReference>
<keyword evidence="9" id="KW-0963">Cytoplasm</keyword>
<dbReference type="GO" id="GO:0004015">
    <property type="term" value="F:adenosylmethionine-8-amino-7-oxononanoate transaminase activity"/>
    <property type="evidence" value="ECO:0007669"/>
    <property type="project" value="UniProtKB-UniRule"/>
</dbReference>
<dbReference type="InterPro" id="IPR005815">
    <property type="entry name" value="BioA"/>
</dbReference>
<comment type="cofactor">
    <cofactor evidence="1 9">
        <name>pyridoxal 5'-phosphate</name>
        <dbReference type="ChEBI" id="CHEBI:597326"/>
    </cofactor>
</comment>
<comment type="subunit">
    <text evidence="9">Homodimer.</text>
</comment>
<evidence type="ECO:0000313" key="11">
    <source>
        <dbReference type="Proteomes" id="UP000502699"/>
    </source>
</evidence>
<comment type="pathway">
    <text evidence="2 9">Cofactor biosynthesis; biotin biosynthesis; 7,8-diaminononanoate from 8-amino-7-oxononanoate (SAM route): step 1/1.</text>
</comment>
<evidence type="ECO:0000256" key="1">
    <source>
        <dbReference type="ARBA" id="ARBA00001933"/>
    </source>
</evidence>
<dbReference type="FunFam" id="3.40.640.10:FF:000041">
    <property type="entry name" value="Adenosylmethionine-8-amino-7-oxononanoate aminotransferase"/>
    <property type="match status" value="1"/>
</dbReference>
<evidence type="ECO:0000256" key="5">
    <source>
        <dbReference type="ARBA" id="ARBA00022691"/>
    </source>
</evidence>
<organism evidence="10 11">
    <name type="scientific">Caldichromatium japonicum</name>
    <dbReference type="NCBI Taxonomy" id="2699430"/>
    <lineage>
        <taxon>Bacteria</taxon>
        <taxon>Pseudomonadati</taxon>
        <taxon>Pseudomonadota</taxon>
        <taxon>Gammaproteobacteria</taxon>
        <taxon>Chromatiales</taxon>
        <taxon>Chromatiaceae</taxon>
        <taxon>Caldichromatium</taxon>
    </lineage>
</organism>
<evidence type="ECO:0000313" key="10">
    <source>
        <dbReference type="EMBL" id="QIK37008.1"/>
    </source>
</evidence>
<feature type="binding site" evidence="9">
    <location>
        <position position="393"/>
    </location>
    <ligand>
        <name>substrate</name>
    </ligand>
</feature>
<dbReference type="Proteomes" id="UP000502699">
    <property type="component" value="Chromosome"/>
</dbReference>
<dbReference type="SUPFAM" id="SSF53383">
    <property type="entry name" value="PLP-dependent transferases"/>
    <property type="match status" value="1"/>
</dbReference>
<feature type="binding site" evidence="9">
    <location>
        <begin position="310"/>
        <end position="311"/>
    </location>
    <ligand>
        <name>pyridoxal 5'-phosphate</name>
        <dbReference type="ChEBI" id="CHEBI:597326"/>
    </ligand>
</feature>
<dbReference type="AlphaFoldDB" id="A0A6G7VAX8"/>
<keyword evidence="6 9" id="KW-0093">Biotin biosynthesis</keyword>
<evidence type="ECO:0000256" key="2">
    <source>
        <dbReference type="ARBA" id="ARBA00005063"/>
    </source>
</evidence>
<evidence type="ECO:0000256" key="3">
    <source>
        <dbReference type="ARBA" id="ARBA00022576"/>
    </source>
</evidence>
<feature type="site" description="Participates in the substrate recognition with KAPA and in a stacking interaction with the adenine ring of SAM" evidence="9">
    <location>
        <position position="18"/>
    </location>
</feature>
<proteinExistence type="inferred from homology"/>
<evidence type="ECO:0000256" key="6">
    <source>
        <dbReference type="ARBA" id="ARBA00022756"/>
    </source>
</evidence>
<feature type="binding site" evidence="9">
    <location>
        <position position="146"/>
    </location>
    <ligand>
        <name>substrate</name>
    </ligand>
</feature>